<accession>A0A8D9E899</accession>
<dbReference type="AlphaFoldDB" id="A0A8D9E899"/>
<proteinExistence type="predicted"/>
<sequence>MIYVIYIIVKISKIWFTHARHCKSGENLLFPRTNALTLMQFRVNVSFSINFIKFHSSPNELFTFSWFLIAFGADHDGGSFISSNPPRPPSLLVFLIFLLRVGIDGEHNFPFPYSLLLVSRLF</sequence>
<protein>
    <submittedName>
        <fullName evidence="1">Uncharacterized protein</fullName>
    </submittedName>
</protein>
<dbReference type="EMBL" id="HBUF01466318">
    <property type="protein sequence ID" value="CAG6744418.1"/>
    <property type="molecule type" value="Transcribed_RNA"/>
</dbReference>
<reference evidence="1" key="1">
    <citation type="submission" date="2021-05" db="EMBL/GenBank/DDBJ databases">
        <authorList>
            <person name="Alioto T."/>
            <person name="Alioto T."/>
            <person name="Gomez Garrido J."/>
        </authorList>
    </citation>
    <scope>NUCLEOTIDE SEQUENCE</scope>
</reference>
<organism evidence="1">
    <name type="scientific">Cacopsylla melanoneura</name>
    <dbReference type="NCBI Taxonomy" id="428564"/>
    <lineage>
        <taxon>Eukaryota</taxon>
        <taxon>Metazoa</taxon>
        <taxon>Ecdysozoa</taxon>
        <taxon>Arthropoda</taxon>
        <taxon>Hexapoda</taxon>
        <taxon>Insecta</taxon>
        <taxon>Pterygota</taxon>
        <taxon>Neoptera</taxon>
        <taxon>Paraneoptera</taxon>
        <taxon>Hemiptera</taxon>
        <taxon>Sternorrhyncha</taxon>
        <taxon>Psylloidea</taxon>
        <taxon>Psyllidae</taxon>
        <taxon>Psyllinae</taxon>
        <taxon>Cacopsylla</taxon>
    </lineage>
</organism>
<evidence type="ECO:0000313" key="1">
    <source>
        <dbReference type="EMBL" id="CAG6744418.1"/>
    </source>
</evidence>
<name>A0A8D9E899_9HEMI</name>